<dbReference type="CDD" id="cd19944">
    <property type="entry name" value="NirB_Fer2_BFD-like_2"/>
    <property type="match status" value="1"/>
</dbReference>
<dbReference type="Pfam" id="PF04324">
    <property type="entry name" value="Fer2_BFD"/>
    <property type="match status" value="1"/>
</dbReference>
<evidence type="ECO:0000256" key="16">
    <source>
        <dbReference type="ARBA" id="ARBA00034078"/>
    </source>
</evidence>
<evidence type="ECO:0000256" key="12">
    <source>
        <dbReference type="ARBA" id="ARBA00023002"/>
    </source>
</evidence>
<dbReference type="SUPFAM" id="SSF55124">
    <property type="entry name" value="Nitrite/Sulfite reductase N-terminal domain-like"/>
    <property type="match status" value="1"/>
</dbReference>
<evidence type="ECO:0000259" key="21">
    <source>
        <dbReference type="PROSITE" id="PS51296"/>
    </source>
</evidence>
<evidence type="ECO:0000256" key="18">
    <source>
        <dbReference type="ARBA" id="ARBA00051413"/>
    </source>
</evidence>
<gene>
    <name evidence="22" type="ORF">CVT25_008726</name>
</gene>
<keyword evidence="7" id="KW-0349">Heme</keyword>
<dbReference type="InterPro" id="IPR006067">
    <property type="entry name" value="NO2/SO3_Rdtase_4Fe4S_dom"/>
</dbReference>
<evidence type="ECO:0000256" key="17">
    <source>
        <dbReference type="ARBA" id="ARBA00050114"/>
    </source>
</evidence>
<dbReference type="InterPro" id="IPR016156">
    <property type="entry name" value="FAD/NAD-linked_Rdtase_dimer_sf"/>
</dbReference>
<dbReference type="PANTHER" id="PTHR43809:SF1">
    <property type="entry name" value="NITRITE REDUCTASE (NADH) LARGE SUBUNIT"/>
    <property type="match status" value="1"/>
</dbReference>
<dbReference type="SUPFAM" id="SSF50022">
    <property type="entry name" value="ISP domain"/>
    <property type="match status" value="1"/>
</dbReference>
<feature type="domain" description="Rieske" evidence="21">
    <location>
        <begin position="921"/>
        <end position="1026"/>
    </location>
</feature>
<comment type="similarity">
    <text evidence="5">Belongs to the nitrite and sulfite reductase 4Fe-4S domain family.</text>
</comment>
<dbReference type="Pfam" id="PF01077">
    <property type="entry name" value="NIR_SIR"/>
    <property type="match status" value="1"/>
</dbReference>
<dbReference type="InParanoid" id="A0A409XNV9"/>
<sequence>MDQTSVLESSENVKQGVKGKILVIGMGMTALAFIERLFAYEDEVRDEDACGWQVTVVGEESWFAYNRVGLSQYFGHRTVADLYLQPPTWYSSHKTNRLIYVTKDPIIHLDTTHQKASTKNGLHFDYDICIFATGSHAAIPPYISSTDLQSIQGVYVYRTIDDLERMAAFAESKSTHNVAVIGGGLLGLEAAKALSDLDSISRVAIVERNKWVLSRQLDEKGGHLVLAQVQALGIEVLLETQIQSIVTSEADGIIMASGLRFKDGSQQPFDMIVFAIGITPRGELAKEAGIATDSRGGITIQDDMRTSSPKVYAIGECASWKEESYGFIAPCIDMADILAYNLTQGPSHKMKKMTTPDTSTKLKLMGVNVASFGDYFADQKPLDSVDIPGHRKQGKNVTSAGPLRSLTYHDPFGPVYKKYIFTGDGKYLLGGMMIGDVNDYTKLISIIKKRQPLEFPPSQLILGIPRKEGESDGDELDDNAQICSCYNVSKGAIAKAVASGCKSFSEVKAKTKVSSGCGGCAPLATSIFNSEMKKAGHTVMNHICPHFKKSRQDLFMIVKIKKLTTFGEVMCGAGEQAGSLGCEICKPAVASILSSLHNEFILDPAHHQNQDTNDKYLANIQRNGTYSVVPRVPAGEITPAKLQAIATVADKYGLYTKITGAQRIDLLGARKQDLPDIWEELGFAGFESGHAYGKALRTVKSCVGTSWCRFGVGDSVGLAVELEERYKGIRSPHKLKGGVSGCVRECAEAQSKDFGVIATSTGWNVYIGGNGGAKPRHAELIAVDVPKMKAVRIIDRFLMLYIQSADRLQRTARWVETLGDGGKNGLEYLKRVIIDDSLGICKNLDEAMEDLVGTYFDEWAEVVRSPEKRALFRQFSNTEVVKQGVELIEERGQRRPADWPEEAAPLKFDTSDIVNGDWKWRLVAKLEDLRPSKEGATSIVVNYSDTEIAVFRLANGELYATQQLCPHRRAFVLSDGLLGESPDGKPYVSCPLHKRNFTLNEGNCLTDDNYKIMTFEVKAENGDIHIKLPEPAAIDSVLGTKKWMHRQNREECDSKSAPSRVEIVAPSEEVEKILGPSVAASMSAPCVGANRYLDW</sequence>
<dbReference type="GO" id="GO:0020037">
    <property type="term" value="F:heme binding"/>
    <property type="evidence" value="ECO:0007669"/>
    <property type="project" value="InterPro"/>
</dbReference>
<keyword evidence="15" id="KW-0534">Nitrate assimilation</keyword>
<dbReference type="NCBIfam" id="TIGR02378">
    <property type="entry name" value="nirD_assim_sml"/>
    <property type="match status" value="1"/>
</dbReference>
<dbReference type="Pfam" id="PF13806">
    <property type="entry name" value="Rieske_2"/>
    <property type="match status" value="1"/>
</dbReference>
<evidence type="ECO:0000256" key="3">
    <source>
        <dbReference type="ARBA" id="ARBA00001974"/>
    </source>
</evidence>
<dbReference type="PROSITE" id="PS00365">
    <property type="entry name" value="NIR_SIR"/>
    <property type="match status" value="1"/>
</dbReference>
<dbReference type="InterPro" id="IPR036188">
    <property type="entry name" value="FAD/NAD-bd_sf"/>
</dbReference>
<evidence type="ECO:0000256" key="11">
    <source>
        <dbReference type="ARBA" id="ARBA00022827"/>
    </source>
</evidence>
<dbReference type="Gene3D" id="1.10.10.1100">
    <property type="entry name" value="BFD-like [2Fe-2S]-binding domain"/>
    <property type="match status" value="1"/>
</dbReference>
<dbReference type="SUPFAM" id="SSF56014">
    <property type="entry name" value="Nitrite and sulphite reductase 4Fe-4S domain-like"/>
    <property type="match status" value="1"/>
</dbReference>
<dbReference type="InterPro" id="IPR023753">
    <property type="entry name" value="FAD/NAD-binding_dom"/>
</dbReference>
<keyword evidence="11" id="KW-0274">FAD</keyword>
<dbReference type="GO" id="GO:0042128">
    <property type="term" value="P:nitrate assimilation"/>
    <property type="evidence" value="ECO:0007669"/>
    <property type="project" value="UniProtKB-UniPathway"/>
</dbReference>
<dbReference type="PRINTS" id="PR00397">
    <property type="entry name" value="SIROHAEM"/>
</dbReference>
<dbReference type="PROSITE" id="PS51296">
    <property type="entry name" value="RIESKE"/>
    <property type="match status" value="1"/>
</dbReference>
<dbReference type="GO" id="GO:0051539">
    <property type="term" value="F:4 iron, 4 sulfur cluster binding"/>
    <property type="evidence" value="ECO:0007669"/>
    <property type="project" value="UniProtKB-KW"/>
</dbReference>
<comment type="catalytic activity">
    <reaction evidence="17">
        <text>NH4(+) + 3 NAD(+) + 2 H2O = nitrite + 3 NADH + 5 H(+)</text>
        <dbReference type="Rhea" id="RHEA:24628"/>
        <dbReference type="ChEBI" id="CHEBI:15377"/>
        <dbReference type="ChEBI" id="CHEBI:15378"/>
        <dbReference type="ChEBI" id="CHEBI:16301"/>
        <dbReference type="ChEBI" id="CHEBI:28938"/>
        <dbReference type="ChEBI" id="CHEBI:57540"/>
        <dbReference type="ChEBI" id="CHEBI:57945"/>
        <dbReference type="EC" id="1.7.1.4"/>
    </reaction>
</comment>
<dbReference type="GO" id="GO:0015980">
    <property type="term" value="P:energy derivation by oxidation of organic compounds"/>
    <property type="evidence" value="ECO:0007669"/>
    <property type="project" value="UniProtKB-ARBA"/>
</dbReference>
<evidence type="ECO:0000256" key="13">
    <source>
        <dbReference type="ARBA" id="ARBA00023004"/>
    </source>
</evidence>
<comment type="pathway">
    <text evidence="4">Nitrogen metabolism; nitrate reduction (assimilation).</text>
</comment>
<dbReference type="InterPro" id="IPR036136">
    <property type="entry name" value="Nit/Sulf_reduc_fer-like_dom_sf"/>
</dbReference>
<comment type="cofactor">
    <cofactor evidence="3">
        <name>FAD</name>
        <dbReference type="ChEBI" id="CHEBI:57692"/>
    </cofactor>
</comment>
<comment type="cofactor">
    <cofactor evidence="16">
        <name>[2Fe-2S] cluster</name>
        <dbReference type="ChEBI" id="CHEBI:190135"/>
    </cofactor>
</comment>
<dbReference type="InterPro" id="IPR036922">
    <property type="entry name" value="Rieske_2Fe-2S_sf"/>
</dbReference>
<dbReference type="Gene3D" id="2.102.10.10">
    <property type="entry name" value="Rieske [2Fe-2S] iron-sulphur domain"/>
    <property type="match status" value="1"/>
</dbReference>
<evidence type="ECO:0000256" key="15">
    <source>
        <dbReference type="ARBA" id="ARBA00023063"/>
    </source>
</evidence>
<dbReference type="Gene3D" id="3.50.50.60">
    <property type="entry name" value="FAD/NAD(P)-binding domain"/>
    <property type="match status" value="2"/>
</dbReference>
<dbReference type="OrthoDB" id="432169at2759"/>
<keyword evidence="13" id="KW-0408">Iron</keyword>
<keyword evidence="8" id="KW-0285">Flavoprotein</keyword>
<accession>A0A409XNV9</accession>
<keyword evidence="9" id="KW-0001">2Fe-2S</keyword>
<dbReference type="InterPro" id="IPR012748">
    <property type="entry name" value="Rieske-like_NirD"/>
</dbReference>
<dbReference type="InterPro" id="IPR005117">
    <property type="entry name" value="NiRdtase/SiRdtase_haem-b_fer"/>
</dbReference>
<dbReference type="CDD" id="cd03529">
    <property type="entry name" value="Rieske_NirD"/>
    <property type="match status" value="1"/>
</dbReference>
<dbReference type="GO" id="GO:0051537">
    <property type="term" value="F:2 iron, 2 sulfur cluster binding"/>
    <property type="evidence" value="ECO:0007669"/>
    <property type="project" value="UniProtKB-KW"/>
</dbReference>
<comment type="cofactor">
    <cofactor evidence="1">
        <name>siroheme</name>
        <dbReference type="ChEBI" id="CHEBI:60052"/>
    </cofactor>
</comment>
<keyword evidence="14" id="KW-0411">Iron-sulfur</keyword>
<dbReference type="GO" id="GO:0046872">
    <property type="term" value="F:metal ion binding"/>
    <property type="evidence" value="ECO:0007669"/>
    <property type="project" value="UniProtKB-KW"/>
</dbReference>
<organism evidence="22 23">
    <name type="scientific">Psilocybe cyanescens</name>
    <dbReference type="NCBI Taxonomy" id="93625"/>
    <lineage>
        <taxon>Eukaryota</taxon>
        <taxon>Fungi</taxon>
        <taxon>Dikarya</taxon>
        <taxon>Basidiomycota</taxon>
        <taxon>Agaricomycotina</taxon>
        <taxon>Agaricomycetes</taxon>
        <taxon>Agaricomycetidae</taxon>
        <taxon>Agaricales</taxon>
        <taxon>Agaricineae</taxon>
        <taxon>Strophariaceae</taxon>
        <taxon>Psilocybe</taxon>
    </lineage>
</organism>
<name>A0A409XNV9_PSICY</name>
<dbReference type="PRINTS" id="PR00368">
    <property type="entry name" value="FADPNR"/>
</dbReference>
<proteinExistence type="inferred from homology"/>
<reference evidence="22 23" key="1">
    <citation type="journal article" date="2018" name="Evol. Lett.">
        <title>Horizontal gene cluster transfer increased hallucinogenic mushroom diversity.</title>
        <authorList>
            <person name="Reynolds H.T."/>
            <person name="Vijayakumar V."/>
            <person name="Gluck-Thaler E."/>
            <person name="Korotkin H.B."/>
            <person name="Matheny P.B."/>
            <person name="Slot J.C."/>
        </authorList>
    </citation>
    <scope>NUCLEOTIDE SEQUENCE [LARGE SCALE GENOMIC DNA]</scope>
    <source>
        <strain evidence="22 23">2631</strain>
    </source>
</reference>
<keyword evidence="6" id="KW-0004">4Fe-4S</keyword>
<dbReference type="InterPro" id="IPR045854">
    <property type="entry name" value="NO2/SO3_Rdtase_4Fe4S_sf"/>
</dbReference>
<evidence type="ECO:0000256" key="20">
    <source>
        <dbReference type="ARBA" id="ARBA00070300"/>
    </source>
</evidence>
<evidence type="ECO:0000256" key="19">
    <source>
        <dbReference type="ARBA" id="ARBA00066907"/>
    </source>
</evidence>
<dbReference type="InterPro" id="IPR007419">
    <property type="entry name" value="BFD-like_2Fe2S-bd_dom"/>
</dbReference>
<dbReference type="Pfam" id="PF03460">
    <property type="entry name" value="NIR_SIR_ferr"/>
    <property type="match status" value="1"/>
</dbReference>
<dbReference type="NCBIfam" id="TIGR02374">
    <property type="entry name" value="nitri_red_nirB"/>
    <property type="match status" value="1"/>
</dbReference>
<dbReference type="AlphaFoldDB" id="A0A409XNV9"/>
<protein>
    <recommendedName>
        <fullName evidence="20">Nitrite reductase [NAD(P)H]</fullName>
        <ecNumber evidence="19">1.7.1.4</ecNumber>
    </recommendedName>
</protein>
<dbReference type="Pfam" id="PF07992">
    <property type="entry name" value="Pyr_redox_2"/>
    <property type="match status" value="1"/>
</dbReference>
<dbReference type="Gene3D" id="3.30.413.10">
    <property type="entry name" value="Sulfite Reductase Hemoprotein, domain 1"/>
    <property type="match status" value="1"/>
</dbReference>
<dbReference type="FunFam" id="1.10.10.1100:FF:000002">
    <property type="entry name" value="Nitrite reductase large subunit"/>
    <property type="match status" value="1"/>
</dbReference>
<evidence type="ECO:0000256" key="14">
    <source>
        <dbReference type="ARBA" id="ARBA00023014"/>
    </source>
</evidence>
<evidence type="ECO:0000256" key="5">
    <source>
        <dbReference type="ARBA" id="ARBA00010429"/>
    </source>
</evidence>
<dbReference type="Gene3D" id="3.30.390.30">
    <property type="match status" value="1"/>
</dbReference>
<dbReference type="FunFam" id="3.30.413.10:FF:000007">
    <property type="entry name" value="Nitrite reductase [NAD(P)H] large subunit"/>
    <property type="match status" value="1"/>
</dbReference>
<dbReference type="STRING" id="93625.A0A409XNV9"/>
<dbReference type="InterPro" id="IPR041854">
    <property type="entry name" value="BFD-like_2Fe2S-bd_dom_sf"/>
</dbReference>
<dbReference type="InterPro" id="IPR052034">
    <property type="entry name" value="NasD-like"/>
</dbReference>
<dbReference type="EC" id="1.7.1.4" evidence="19"/>
<evidence type="ECO:0000313" key="23">
    <source>
        <dbReference type="Proteomes" id="UP000283269"/>
    </source>
</evidence>
<dbReference type="InterPro" id="IPR012744">
    <property type="entry name" value="Nitri_red_NirB"/>
</dbReference>
<dbReference type="GO" id="GO:0050660">
    <property type="term" value="F:flavin adenine dinucleotide binding"/>
    <property type="evidence" value="ECO:0007669"/>
    <property type="project" value="InterPro"/>
</dbReference>
<dbReference type="InterPro" id="IPR006066">
    <property type="entry name" value="NO2/SO3_Rdtase_FeS/sirohaem_BS"/>
</dbReference>
<comment type="catalytic activity">
    <reaction evidence="18">
        <text>NH4(+) + 3 NADP(+) + 2 H2O = nitrite + 3 NADPH + 5 H(+)</text>
        <dbReference type="Rhea" id="RHEA:24632"/>
        <dbReference type="ChEBI" id="CHEBI:15377"/>
        <dbReference type="ChEBI" id="CHEBI:15378"/>
        <dbReference type="ChEBI" id="CHEBI:16301"/>
        <dbReference type="ChEBI" id="CHEBI:28938"/>
        <dbReference type="ChEBI" id="CHEBI:57783"/>
        <dbReference type="ChEBI" id="CHEBI:58349"/>
        <dbReference type="EC" id="1.7.1.4"/>
    </reaction>
</comment>
<dbReference type="GO" id="GO:0008942">
    <property type="term" value="F:nitrite reductase [NAD(P)H] activity"/>
    <property type="evidence" value="ECO:0007669"/>
    <property type="project" value="UniProtKB-EC"/>
</dbReference>
<evidence type="ECO:0000256" key="6">
    <source>
        <dbReference type="ARBA" id="ARBA00022485"/>
    </source>
</evidence>
<evidence type="ECO:0000256" key="1">
    <source>
        <dbReference type="ARBA" id="ARBA00001929"/>
    </source>
</evidence>
<keyword evidence="10" id="KW-0479">Metal-binding</keyword>
<keyword evidence="12" id="KW-0560">Oxidoreductase</keyword>
<dbReference type="SUPFAM" id="SSF51905">
    <property type="entry name" value="FAD/NAD(P)-binding domain"/>
    <property type="match status" value="2"/>
</dbReference>
<dbReference type="GO" id="GO:0050661">
    <property type="term" value="F:NADP binding"/>
    <property type="evidence" value="ECO:0007669"/>
    <property type="project" value="InterPro"/>
</dbReference>
<dbReference type="UniPathway" id="UPA00653"/>
<dbReference type="EMBL" id="NHYD01001049">
    <property type="protein sequence ID" value="PPQ92376.1"/>
    <property type="molecule type" value="Genomic_DNA"/>
</dbReference>
<evidence type="ECO:0000256" key="2">
    <source>
        <dbReference type="ARBA" id="ARBA00001966"/>
    </source>
</evidence>
<evidence type="ECO:0000256" key="9">
    <source>
        <dbReference type="ARBA" id="ARBA00022714"/>
    </source>
</evidence>
<evidence type="ECO:0000256" key="10">
    <source>
        <dbReference type="ARBA" id="ARBA00022723"/>
    </source>
</evidence>
<comment type="caution">
    <text evidence="22">The sequence shown here is derived from an EMBL/GenBank/DDBJ whole genome shotgun (WGS) entry which is preliminary data.</text>
</comment>
<dbReference type="Proteomes" id="UP000283269">
    <property type="component" value="Unassembled WGS sequence"/>
</dbReference>
<dbReference type="PANTHER" id="PTHR43809">
    <property type="entry name" value="NITRITE REDUCTASE (NADH) LARGE SUBUNIT"/>
    <property type="match status" value="1"/>
</dbReference>
<evidence type="ECO:0000313" key="22">
    <source>
        <dbReference type="EMBL" id="PPQ92376.1"/>
    </source>
</evidence>
<evidence type="ECO:0000256" key="7">
    <source>
        <dbReference type="ARBA" id="ARBA00022617"/>
    </source>
</evidence>
<evidence type="ECO:0000256" key="4">
    <source>
        <dbReference type="ARBA" id="ARBA00005096"/>
    </source>
</evidence>
<evidence type="ECO:0000256" key="8">
    <source>
        <dbReference type="ARBA" id="ARBA00022630"/>
    </source>
</evidence>
<keyword evidence="23" id="KW-1185">Reference proteome</keyword>
<comment type="cofactor">
    <cofactor evidence="2">
        <name>[4Fe-4S] cluster</name>
        <dbReference type="ChEBI" id="CHEBI:49883"/>
    </cofactor>
</comment>
<dbReference type="InterPro" id="IPR017941">
    <property type="entry name" value="Rieske_2Fe-2S"/>
</dbReference>